<dbReference type="Proteomes" id="UP000332515">
    <property type="component" value="Unassembled WGS sequence"/>
</dbReference>
<gene>
    <name evidence="2" type="ORF">F0357_23065</name>
</gene>
<dbReference type="RefSeq" id="WP_153490870.1">
    <property type="nucleotide sequence ID" value="NZ_VWNA01000003.1"/>
</dbReference>
<feature type="domain" description="AB hydrolase-1" evidence="1">
    <location>
        <begin position="21"/>
        <end position="245"/>
    </location>
</feature>
<name>A0A6A7Y7Z5_9HYPH</name>
<dbReference type="AlphaFoldDB" id="A0A6A7Y7Z5"/>
<reference evidence="2 3" key="1">
    <citation type="submission" date="2019-09" db="EMBL/GenBank/DDBJ databases">
        <title>Segnochrobactrum spirostomi gen. nov., sp. nov., isolated from the ciliate Spirostomum cf. yagiui and description of a novel family, Segnochrobactraceae fam. nov. within the order Rhizobiales of the class Alphaproteobacteria.</title>
        <authorList>
            <person name="Akter S."/>
            <person name="Shazib S.U.A."/>
            <person name="Shin M.K."/>
        </authorList>
    </citation>
    <scope>NUCLEOTIDE SEQUENCE [LARGE SCALE GENOMIC DNA]</scope>
    <source>
        <strain evidence="2 3">Sp-1</strain>
    </source>
</reference>
<evidence type="ECO:0000313" key="2">
    <source>
        <dbReference type="EMBL" id="MQT15480.1"/>
    </source>
</evidence>
<dbReference type="GO" id="GO:0016787">
    <property type="term" value="F:hydrolase activity"/>
    <property type="evidence" value="ECO:0007669"/>
    <property type="project" value="UniProtKB-KW"/>
</dbReference>
<sequence>MAVASLSDLDVFYEFEGEGAPVVLVSGLAGVASYWEPNVSALARSNRVLRYDHRGTGRTTRTESRYSIELLADDLIALLDHLEIERASIVGHSTGGAIGQVLAARYPERVDRLVLYATWATLCPQMRMCMEFRQTLLMADGPPAFHRSSPIFLYPPRYVCETWPTIERELDRNIRNSTSQSIIRSRIEAVVGFDGTPYLGAIEAPTLVLVAEDDILTPPVASEELAASIRNARLTKLAYGGHAVSYCEPDAFNAAVSAFLNG</sequence>
<dbReference type="SUPFAM" id="SSF53474">
    <property type="entry name" value="alpha/beta-Hydrolases"/>
    <property type="match status" value="1"/>
</dbReference>
<keyword evidence="2" id="KW-0378">Hydrolase</keyword>
<proteinExistence type="predicted"/>
<comment type="caution">
    <text evidence="2">The sequence shown here is derived from an EMBL/GenBank/DDBJ whole genome shotgun (WGS) entry which is preliminary data.</text>
</comment>
<evidence type="ECO:0000259" key="1">
    <source>
        <dbReference type="Pfam" id="PF00561"/>
    </source>
</evidence>
<protein>
    <submittedName>
        <fullName evidence="2">Alpha/beta fold hydrolase</fullName>
    </submittedName>
</protein>
<dbReference type="Gene3D" id="3.40.50.1820">
    <property type="entry name" value="alpha/beta hydrolase"/>
    <property type="match status" value="1"/>
</dbReference>
<dbReference type="InterPro" id="IPR050471">
    <property type="entry name" value="AB_hydrolase"/>
</dbReference>
<keyword evidence="3" id="KW-1185">Reference proteome</keyword>
<dbReference type="EMBL" id="VWNA01000003">
    <property type="protein sequence ID" value="MQT15480.1"/>
    <property type="molecule type" value="Genomic_DNA"/>
</dbReference>
<dbReference type="InterPro" id="IPR029058">
    <property type="entry name" value="AB_hydrolase_fold"/>
</dbReference>
<dbReference type="Pfam" id="PF00561">
    <property type="entry name" value="Abhydrolase_1"/>
    <property type="match status" value="1"/>
</dbReference>
<dbReference type="PANTHER" id="PTHR43433:SF5">
    <property type="entry name" value="AB HYDROLASE-1 DOMAIN-CONTAINING PROTEIN"/>
    <property type="match status" value="1"/>
</dbReference>
<dbReference type="PANTHER" id="PTHR43433">
    <property type="entry name" value="HYDROLASE, ALPHA/BETA FOLD FAMILY PROTEIN"/>
    <property type="match status" value="1"/>
</dbReference>
<evidence type="ECO:0000313" key="3">
    <source>
        <dbReference type="Proteomes" id="UP000332515"/>
    </source>
</evidence>
<organism evidence="2 3">
    <name type="scientific">Segnochrobactrum spirostomi</name>
    <dbReference type="NCBI Taxonomy" id="2608987"/>
    <lineage>
        <taxon>Bacteria</taxon>
        <taxon>Pseudomonadati</taxon>
        <taxon>Pseudomonadota</taxon>
        <taxon>Alphaproteobacteria</taxon>
        <taxon>Hyphomicrobiales</taxon>
        <taxon>Segnochrobactraceae</taxon>
        <taxon>Segnochrobactrum</taxon>
    </lineage>
</organism>
<dbReference type="PRINTS" id="PR00111">
    <property type="entry name" value="ABHYDROLASE"/>
</dbReference>
<accession>A0A6A7Y7Z5</accession>
<dbReference type="InterPro" id="IPR000073">
    <property type="entry name" value="AB_hydrolase_1"/>
</dbReference>